<evidence type="ECO:0000313" key="1">
    <source>
        <dbReference type="EMBL" id="GIY75320.1"/>
    </source>
</evidence>
<keyword evidence="2" id="KW-1185">Reference proteome</keyword>
<comment type="caution">
    <text evidence="1">The sequence shown here is derived from an EMBL/GenBank/DDBJ whole genome shotgun (WGS) entry which is preliminary data.</text>
</comment>
<dbReference type="Proteomes" id="UP001054945">
    <property type="component" value="Unassembled WGS sequence"/>
</dbReference>
<name>A0AAV4VZP9_CAEEX</name>
<dbReference type="EMBL" id="BPLR01015325">
    <property type="protein sequence ID" value="GIY75320.1"/>
    <property type="molecule type" value="Genomic_DNA"/>
</dbReference>
<feature type="non-terminal residue" evidence="1">
    <location>
        <position position="29"/>
    </location>
</feature>
<gene>
    <name evidence="1" type="ORF">CEXT_181581</name>
</gene>
<evidence type="ECO:0000313" key="2">
    <source>
        <dbReference type="Proteomes" id="UP001054945"/>
    </source>
</evidence>
<dbReference type="AlphaFoldDB" id="A0AAV4VZP9"/>
<sequence>MPLRILPTITSTPTSLTAFTQPTNTLYMA</sequence>
<reference evidence="1 2" key="1">
    <citation type="submission" date="2021-06" db="EMBL/GenBank/DDBJ databases">
        <title>Caerostris extrusa draft genome.</title>
        <authorList>
            <person name="Kono N."/>
            <person name="Arakawa K."/>
        </authorList>
    </citation>
    <scope>NUCLEOTIDE SEQUENCE [LARGE SCALE GENOMIC DNA]</scope>
</reference>
<accession>A0AAV4VZP9</accession>
<organism evidence="1 2">
    <name type="scientific">Caerostris extrusa</name>
    <name type="common">Bark spider</name>
    <name type="synonym">Caerostris bankana</name>
    <dbReference type="NCBI Taxonomy" id="172846"/>
    <lineage>
        <taxon>Eukaryota</taxon>
        <taxon>Metazoa</taxon>
        <taxon>Ecdysozoa</taxon>
        <taxon>Arthropoda</taxon>
        <taxon>Chelicerata</taxon>
        <taxon>Arachnida</taxon>
        <taxon>Araneae</taxon>
        <taxon>Araneomorphae</taxon>
        <taxon>Entelegynae</taxon>
        <taxon>Araneoidea</taxon>
        <taxon>Araneidae</taxon>
        <taxon>Caerostris</taxon>
    </lineage>
</organism>
<proteinExistence type="predicted"/>
<protein>
    <submittedName>
        <fullName evidence="1">Uncharacterized protein</fullName>
    </submittedName>
</protein>